<reference evidence="3 4" key="1">
    <citation type="journal article" date="2024" name="Nat. Commun.">
        <title>Phylogenomics reveals the evolutionary origins of lichenization in chlorophyte algae.</title>
        <authorList>
            <person name="Puginier C."/>
            <person name="Libourel C."/>
            <person name="Otte J."/>
            <person name="Skaloud P."/>
            <person name="Haon M."/>
            <person name="Grisel S."/>
            <person name="Petersen M."/>
            <person name="Berrin J.G."/>
            <person name="Delaux P.M."/>
            <person name="Dal Grande F."/>
            <person name="Keller J."/>
        </authorList>
    </citation>
    <scope>NUCLEOTIDE SEQUENCE [LARGE SCALE GENOMIC DNA]</scope>
    <source>
        <strain evidence="3 4">SAG 2043</strain>
    </source>
</reference>
<proteinExistence type="predicted"/>
<dbReference type="EMBL" id="JALJOR010000001">
    <property type="protein sequence ID" value="KAK9830172.1"/>
    <property type="molecule type" value="Genomic_DNA"/>
</dbReference>
<dbReference type="SUPFAM" id="SSF51984">
    <property type="entry name" value="MurCD N-terminal domain"/>
    <property type="match status" value="1"/>
</dbReference>
<name>A0AAW1R999_9CHLO</name>
<feature type="region of interest" description="Disordered" evidence="1">
    <location>
        <begin position="1"/>
        <end position="27"/>
    </location>
</feature>
<evidence type="ECO:0000256" key="1">
    <source>
        <dbReference type="SAM" id="MobiDB-lite"/>
    </source>
</evidence>
<evidence type="ECO:0000259" key="2">
    <source>
        <dbReference type="Pfam" id="PF01225"/>
    </source>
</evidence>
<dbReference type="Pfam" id="PF01225">
    <property type="entry name" value="Mur_ligase"/>
    <property type="match status" value="1"/>
</dbReference>
<dbReference type="Proteomes" id="UP001489004">
    <property type="component" value="Unassembled WGS sequence"/>
</dbReference>
<keyword evidence="4" id="KW-1185">Reference proteome</keyword>
<dbReference type="Gene3D" id="3.40.50.720">
    <property type="entry name" value="NAD(P)-binding Rossmann-like Domain"/>
    <property type="match status" value="1"/>
</dbReference>
<feature type="domain" description="Mur ligase N-terminal catalytic" evidence="2">
    <location>
        <begin position="1"/>
        <end position="45"/>
    </location>
</feature>
<sequence length="69" mass="7131">MAPLARLAASQGWHVSGSDMADNQPTQDLQATGVRISIGHSPANVCCSGHTWQDDHHGLAGDSSAQHAA</sequence>
<feature type="region of interest" description="Disordered" evidence="1">
    <location>
        <begin position="50"/>
        <end position="69"/>
    </location>
</feature>
<accession>A0AAW1R999</accession>
<dbReference type="GO" id="GO:0016881">
    <property type="term" value="F:acid-amino acid ligase activity"/>
    <property type="evidence" value="ECO:0007669"/>
    <property type="project" value="InterPro"/>
</dbReference>
<dbReference type="AlphaFoldDB" id="A0AAW1R999"/>
<gene>
    <name evidence="3" type="ORF">WJX72_010137</name>
</gene>
<protein>
    <recommendedName>
        <fullName evidence="2">Mur ligase N-terminal catalytic domain-containing protein</fullName>
    </recommendedName>
</protein>
<comment type="caution">
    <text evidence="3">The sequence shown here is derived from an EMBL/GenBank/DDBJ whole genome shotgun (WGS) entry which is preliminary data.</text>
</comment>
<evidence type="ECO:0000313" key="4">
    <source>
        <dbReference type="Proteomes" id="UP001489004"/>
    </source>
</evidence>
<dbReference type="InterPro" id="IPR000713">
    <property type="entry name" value="Mur_ligase_N"/>
</dbReference>
<evidence type="ECO:0000313" key="3">
    <source>
        <dbReference type="EMBL" id="KAK9830172.1"/>
    </source>
</evidence>
<organism evidence="3 4">
    <name type="scientific">[Myrmecia] bisecta</name>
    <dbReference type="NCBI Taxonomy" id="41462"/>
    <lineage>
        <taxon>Eukaryota</taxon>
        <taxon>Viridiplantae</taxon>
        <taxon>Chlorophyta</taxon>
        <taxon>core chlorophytes</taxon>
        <taxon>Trebouxiophyceae</taxon>
        <taxon>Trebouxiales</taxon>
        <taxon>Trebouxiaceae</taxon>
        <taxon>Myrmecia</taxon>
    </lineage>
</organism>